<dbReference type="EMBL" id="CP116221">
    <property type="protein sequence ID" value="WCO03270.1"/>
    <property type="molecule type" value="Genomic_DNA"/>
</dbReference>
<sequence>MRIILLLICFLLLTGCYTVERNCTDFKTGTFEFTYNIDGVEKTGRFVRTEALNVDYFDNKIDSASVRWINDCEFVQKTIHPKNMAEQKAIHFKILSTTEDAYTFEYQLAVKDPYKKARVEKGSAKKIN</sequence>
<accession>A0ABY7S5W2</accession>
<dbReference type="RefSeq" id="WP_249994402.1">
    <property type="nucleotide sequence ID" value="NZ_CP116221.1"/>
</dbReference>
<gene>
    <name evidence="1" type="ORF">MUN68_007160</name>
</gene>
<proteinExistence type="predicted"/>
<evidence type="ECO:0000313" key="1">
    <source>
        <dbReference type="EMBL" id="WCO03270.1"/>
    </source>
</evidence>
<organism evidence="1 2">
    <name type="scientific">Psychroserpens ponticola</name>
    <dbReference type="NCBI Taxonomy" id="2932268"/>
    <lineage>
        <taxon>Bacteria</taxon>
        <taxon>Pseudomonadati</taxon>
        <taxon>Bacteroidota</taxon>
        <taxon>Flavobacteriia</taxon>
        <taxon>Flavobacteriales</taxon>
        <taxon>Flavobacteriaceae</taxon>
        <taxon>Psychroserpens</taxon>
    </lineage>
</organism>
<evidence type="ECO:0008006" key="3">
    <source>
        <dbReference type="Google" id="ProtNLM"/>
    </source>
</evidence>
<dbReference type="Proteomes" id="UP001202717">
    <property type="component" value="Chromosome"/>
</dbReference>
<reference evidence="1 2" key="1">
    <citation type="submission" date="2023-01" db="EMBL/GenBank/DDBJ databases">
        <title>Psychroserpens ponticola sp. nov., isolated from seawater.</title>
        <authorList>
            <person name="Kristyanto S."/>
            <person name="Jung J."/>
            <person name="Kim J.M."/>
            <person name="Jeon C.O."/>
        </authorList>
    </citation>
    <scope>NUCLEOTIDE SEQUENCE [LARGE SCALE GENOMIC DNA]</scope>
    <source>
        <strain evidence="1 2">MSW6</strain>
    </source>
</reference>
<keyword evidence="2" id="KW-1185">Reference proteome</keyword>
<protein>
    <recommendedName>
        <fullName evidence="3">DNA topoisomerase IV</fullName>
    </recommendedName>
</protein>
<evidence type="ECO:0000313" key="2">
    <source>
        <dbReference type="Proteomes" id="UP001202717"/>
    </source>
</evidence>
<name>A0ABY7S5W2_9FLAO</name>
<dbReference type="PROSITE" id="PS51257">
    <property type="entry name" value="PROKAR_LIPOPROTEIN"/>
    <property type="match status" value="1"/>
</dbReference>